<reference evidence="7 8" key="1">
    <citation type="journal article" date="2013" name="Proc. Natl. Acad. Sci. U.S.A.">
        <title>Fine-scale variation in meiotic recombination in Mimulus inferred from population shotgun sequencing.</title>
        <authorList>
            <person name="Hellsten U."/>
            <person name="Wright K.M."/>
            <person name="Jenkins J."/>
            <person name="Shu S."/>
            <person name="Yuan Y."/>
            <person name="Wessler S.R."/>
            <person name="Schmutz J."/>
            <person name="Willis J.H."/>
            <person name="Rokhsar D.S."/>
        </authorList>
    </citation>
    <scope>NUCLEOTIDE SEQUENCE [LARGE SCALE GENOMIC DNA]</scope>
    <source>
        <strain evidence="8">cv. DUN x IM62</strain>
    </source>
</reference>
<evidence type="ECO:0000256" key="6">
    <source>
        <dbReference type="PIRNR" id="PIRNR017888"/>
    </source>
</evidence>
<organism evidence="7 8">
    <name type="scientific">Erythranthe guttata</name>
    <name type="common">Yellow monkey flower</name>
    <name type="synonym">Mimulus guttatus</name>
    <dbReference type="NCBI Taxonomy" id="4155"/>
    <lineage>
        <taxon>Eukaryota</taxon>
        <taxon>Viridiplantae</taxon>
        <taxon>Streptophyta</taxon>
        <taxon>Embryophyta</taxon>
        <taxon>Tracheophyta</taxon>
        <taxon>Spermatophyta</taxon>
        <taxon>Magnoliopsida</taxon>
        <taxon>eudicotyledons</taxon>
        <taxon>Gunneridae</taxon>
        <taxon>Pentapetalae</taxon>
        <taxon>asterids</taxon>
        <taxon>lamiids</taxon>
        <taxon>Lamiales</taxon>
        <taxon>Phrymaceae</taxon>
        <taxon>Erythranthe</taxon>
    </lineage>
</organism>
<comment type="function">
    <text evidence="5">Component of the cleavage factor Im (CFIm) complex that plays a key role in pre-mRNA 3'-processing. Involved in association with CPSF6 or CPSF7 in pre-MRNA 3'-end poly(A) site cleavage and poly(A) addition. NUDT21/CPSF5 binds to cleavage and polyadenylation RNA substrates. The homodimer mediates simultaneous sequence-specific recognition of two 5'-UGUA-3' elements within the pre-mRNA. Binds to, but does not hydrolyze mono- and di-adenosine nucleotides. May have a role in mRNA export.</text>
</comment>
<dbReference type="Gene3D" id="3.90.79.10">
    <property type="entry name" value="Nucleoside Triphosphate Pyrophosphohydrolase"/>
    <property type="match status" value="1"/>
</dbReference>
<dbReference type="PANTHER" id="PTHR13047">
    <property type="entry name" value="PRE-MRNA CLEAVAGE FACTOR IM, 25KD SUBUNIT"/>
    <property type="match status" value="1"/>
</dbReference>
<evidence type="ECO:0000313" key="7">
    <source>
        <dbReference type="EMBL" id="EYU25085.1"/>
    </source>
</evidence>
<dbReference type="SUPFAM" id="SSF55811">
    <property type="entry name" value="Nudix"/>
    <property type="match status" value="1"/>
</dbReference>
<dbReference type="InterPro" id="IPR015797">
    <property type="entry name" value="NUDIX_hydrolase-like_dom_sf"/>
</dbReference>
<evidence type="ECO:0000256" key="2">
    <source>
        <dbReference type="ARBA" id="ARBA00022664"/>
    </source>
</evidence>
<keyword evidence="8" id="KW-1185">Reference proteome</keyword>
<dbReference type="CDD" id="cd18871">
    <property type="entry name" value="NUDIX_Cfim25_Nudt21"/>
    <property type="match status" value="1"/>
</dbReference>
<dbReference type="EMBL" id="KI632098">
    <property type="protein sequence ID" value="EYU25085.1"/>
    <property type="molecule type" value="Genomic_DNA"/>
</dbReference>
<comment type="similarity">
    <text evidence="1 6">Belongs to the Nudix hydrolase family. CPSF5 subfamily.</text>
</comment>
<dbReference type="GO" id="GO:0035925">
    <property type="term" value="F:mRNA 3'-UTR AU-rich region binding"/>
    <property type="evidence" value="ECO:0000318"/>
    <property type="project" value="GO_Central"/>
</dbReference>
<dbReference type="Pfam" id="PF13869">
    <property type="entry name" value="NUDIX_2"/>
    <property type="match status" value="1"/>
</dbReference>
<dbReference type="eggNOG" id="KOG1689">
    <property type="taxonomic scope" value="Eukaryota"/>
</dbReference>
<proteinExistence type="inferred from homology"/>
<comment type="subunit">
    <text evidence="6">Homodimer. Component of the cleavage factor Im (CFIm) complex.</text>
</comment>
<evidence type="ECO:0000256" key="1">
    <source>
        <dbReference type="ARBA" id="ARBA00009710"/>
    </source>
</evidence>
<protein>
    <recommendedName>
        <fullName evidence="6">Pre-mRNA cleavage factor Im 25 kDa subunit</fullName>
    </recommendedName>
</protein>
<dbReference type="OrthoDB" id="277288at2759"/>
<dbReference type="FunFam" id="3.90.79.10:FF:000020">
    <property type="entry name" value="Pre-mRNA cleavage factor Im subunit 2"/>
    <property type="match status" value="1"/>
</dbReference>
<dbReference type="PIRSF" id="PIRSF017888">
    <property type="entry name" value="CPSF-25"/>
    <property type="match status" value="1"/>
</dbReference>
<evidence type="ECO:0000256" key="3">
    <source>
        <dbReference type="ARBA" id="ARBA00022884"/>
    </source>
</evidence>
<dbReference type="GO" id="GO:0005849">
    <property type="term" value="C:mRNA cleavage factor complex"/>
    <property type="evidence" value="ECO:0000318"/>
    <property type="project" value="GO_Central"/>
</dbReference>
<evidence type="ECO:0000256" key="4">
    <source>
        <dbReference type="ARBA" id="ARBA00023242"/>
    </source>
</evidence>
<accession>A0A022QF04</accession>
<dbReference type="AlphaFoldDB" id="A0A022QF04"/>
<dbReference type="Proteomes" id="UP000030748">
    <property type="component" value="Unassembled WGS sequence"/>
</dbReference>
<evidence type="ECO:0000313" key="8">
    <source>
        <dbReference type="Proteomes" id="UP000030748"/>
    </source>
</evidence>
<sequence>MVPPPVIQTYPLSSYSFKEKETKIGKDSSVEDRLARMKLNYMQEGMRISVEGILLIQEHNFPHVLLFEIEDTFYKLPGGKLKPGEPEIEGLRRKLSSKLAATSPSLHPDWQIGECVGMWWQPSFEDVMYPYCPTHITKPKECKKLFVVHMPERGNFAVPKNVNLLAVPLFELHSNRQKYGTIASAIPLQLSRFKFNYNNPQNILP</sequence>
<comment type="subcellular location">
    <subcellularLocation>
        <location evidence="6">Nucleus</location>
    </subcellularLocation>
    <text evidence="6">In punctate subnuclear structures localized adjacent to nuclear speckles, called paraspeckles.</text>
</comment>
<keyword evidence="3 6" id="KW-0694">RNA-binding</keyword>
<dbReference type="PhylomeDB" id="A0A022QF04"/>
<dbReference type="KEGG" id="egt:105971788"/>
<dbReference type="STRING" id="4155.A0A022QF04"/>
<keyword evidence="4 6" id="KW-0539">Nucleus</keyword>
<dbReference type="GO" id="GO:0031124">
    <property type="term" value="P:mRNA 3'-end processing"/>
    <property type="evidence" value="ECO:0007669"/>
    <property type="project" value="InterPro"/>
</dbReference>
<keyword evidence="2 6" id="KW-0507">mRNA processing</keyword>
<evidence type="ECO:0000256" key="5">
    <source>
        <dbReference type="ARBA" id="ARBA00054854"/>
    </source>
</evidence>
<dbReference type="InterPro" id="IPR016706">
    <property type="entry name" value="Cleav_polyA_spec_factor_su5"/>
</dbReference>
<name>A0A022QF04_ERYGU</name>
<gene>
    <name evidence="7" type="ORF">MIMGU_mgv1a019048mg</name>
</gene>
<dbReference type="GO" id="GO:0006397">
    <property type="term" value="P:mRNA processing"/>
    <property type="evidence" value="ECO:0000318"/>
    <property type="project" value="GO_Central"/>
</dbReference>